<organism evidence="1 2">
    <name type="scientific">Populus alba</name>
    <name type="common">White poplar</name>
    <dbReference type="NCBI Taxonomy" id="43335"/>
    <lineage>
        <taxon>Eukaryota</taxon>
        <taxon>Viridiplantae</taxon>
        <taxon>Streptophyta</taxon>
        <taxon>Embryophyta</taxon>
        <taxon>Tracheophyta</taxon>
        <taxon>Spermatophyta</taxon>
        <taxon>Magnoliopsida</taxon>
        <taxon>eudicotyledons</taxon>
        <taxon>Gunneridae</taxon>
        <taxon>Pentapetalae</taxon>
        <taxon>rosids</taxon>
        <taxon>fabids</taxon>
        <taxon>Malpighiales</taxon>
        <taxon>Salicaceae</taxon>
        <taxon>Saliceae</taxon>
        <taxon>Populus</taxon>
    </lineage>
</organism>
<dbReference type="EMBL" id="RCHU02000008">
    <property type="protein sequence ID" value="KAL3582567.1"/>
    <property type="molecule type" value="Genomic_DNA"/>
</dbReference>
<reference evidence="1 2" key="1">
    <citation type="journal article" date="2024" name="Plant Biotechnol. J.">
        <title>Genome and CRISPR/Cas9 system of a widespread forest tree (Populus alba) in the world.</title>
        <authorList>
            <person name="Liu Y.J."/>
            <person name="Jiang P.F."/>
            <person name="Han X.M."/>
            <person name="Li X.Y."/>
            <person name="Wang H.M."/>
            <person name="Wang Y.J."/>
            <person name="Wang X.X."/>
            <person name="Zeng Q.Y."/>
        </authorList>
    </citation>
    <scope>NUCLEOTIDE SEQUENCE [LARGE SCALE GENOMIC DNA]</scope>
    <source>
        <strain evidence="2">cv. PAL-ZL1</strain>
    </source>
</reference>
<sequence>MDGSFFHSSNSDFSFESCFESPDFFHGQSFNQSSLPFNENDSDEMLLFGLISEATQETSKATSYNGIIKEEERKHSMRRKLGSRSKKESNVRIENVMVLEDLGADYLEQLLNSSEDAVSPC</sequence>
<gene>
    <name evidence="1" type="ORF">D5086_016899</name>
</gene>
<proteinExistence type="predicted"/>
<evidence type="ECO:0000313" key="1">
    <source>
        <dbReference type="EMBL" id="KAL3582567.1"/>
    </source>
</evidence>
<keyword evidence="2" id="KW-1185">Reference proteome</keyword>
<accession>A0ACC4BVG1</accession>
<dbReference type="Proteomes" id="UP000309997">
    <property type="component" value="Unassembled WGS sequence"/>
</dbReference>
<name>A0ACC4BVG1_POPAL</name>
<comment type="caution">
    <text evidence="1">The sequence shown here is derived from an EMBL/GenBank/DDBJ whole genome shotgun (WGS) entry which is preliminary data.</text>
</comment>
<evidence type="ECO:0000313" key="2">
    <source>
        <dbReference type="Proteomes" id="UP000309997"/>
    </source>
</evidence>
<protein>
    <submittedName>
        <fullName evidence="1">Uncharacterized protein</fullName>
    </submittedName>
</protein>